<accession>A0A5P2GAA1</accession>
<keyword evidence="4" id="KW-1185">Reference proteome</keyword>
<dbReference type="KEGG" id="arac:E0W69_018865"/>
<keyword evidence="2" id="KW-0732">Signal</keyword>
<feature type="signal peptide" evidence="2">
    <location>
        <begin position="1"/>
        <end position="21"/>
    </location>
</feature>
<organism evidence="3 4">
    <name type="scientific">Rhizosphaericola mali</name>
    <dbReference type="NCBI Taxonomy" id="2545455"/>
    <lineage>
        <taxon>Bacteria</taxon>
        <taxon>Pseudomonadati</taxon>
        <taxon>Bacteroidota</taxon>
        <taxon>Chitinophagia</taxon>
        <taxon>Chitinophagales</taxon>
        <taxon>Chitinophagaceae</taxon>
        <taxon>Rhizosphaericola</taxon>
    </lineage>
</organism>
<name>A0A5P2GAA1_9BACT</name>
<sequence>MKKIKVLLSAALLFMAVASQAQRGQMSPEKMAEFKTKYKTTLQDSLKIAEPIADSIANIDFAYQASTRELFQNQDLSREDKMAKMKELKETKDNTIKGLLPDATYEKYLSMEKNRMKARFGQGQMRRRQQDDSND</sequence>
<evidence type="ECO:0008006" key="5">
    <source>
        <dbReference type="Google" id="ProtNLM"/>
    </source>
</evidence>
<protein>
    <recommendedName>
        <fullName evidence="5">DUF4890 domain-containing protein</fullName>
    </recommendedName>
</protein>
<reference evidence="3 4" key="1">
    <citation type="submission" date="2019-09" db="EMBL/GenBank/DDBJ databases">
        <title>Complete genome sequence of Arachidicoccus sp. B3-10 isolated from apple orchard soil.</title>
        <authorList>
            <person name="Kim H.S."/>
            <person name="Han K.-I."/>
            <person name="Suh M.K."/>
            <person name="Lee K.C."/>
            <person name="Eom M.K."/>
            <person name="Kim J.-S."/>
            <person name="Kang S.W."/>
            <person name="Sin Y."/>
            <person name="Lee J.-S."/>
        </authorList>
    </citation>
    <scope>NUCLEOTIDE SEQUENCE [LARGE SCALE GENOMIC DNA]</scope>
    <source>
        <strain evidence="3 4">B3-10</strain>
    </source>
</reference>
<proteinExistence type="predicted"/>
<evidence type="ECO:0000256" key="2">
    <source>
        <dbReference type="SAM" id="SignalP"/>
    </source>
</evidence>
<evidence type="ECO:0000313" key="3">
    <source>
        <dbReference type="EMBL" id="QES90630.1"/>
    </source>
</evidence>
<evidence type="ECO:0000256" key="1">
    <source>
        <dbReference type="SAM" id="MobiDB-lite"/>
    </source>
</evidence>
<gene>
    <name evidence="3" type="ORF">E0W69_018865</name>
</gene>
<evidence type="ECO:0000313" key="4">
    <source>
        <dbReference type="Proteomes" id="UP000292424"/>
    </source>
</evidence>
<dbReference type="AlphaFoldDB" id="A0A5P2GAA1"/>
<dbReference type="RefSeq" id="WP_131331616.1">
    <property type="nucleotide sequence ID" value="NZ_CP044016.1"/>
</dbReference>
<feature type="region of interest" description="Disordered" evidence="1">
    <location>
        <begin position="116"/>
        <end position="135"/>
    </location>
</feature>
<dbReference type="Proteomes" id="UP000292424">
    <property type="component" value="Chromosome"/>
</dbReference>
<dbReference type="EMBL" id="CP044016">
    <property type="protein sequence ID" value="QES90630.1"/>
    <property type="molecule type" value="Genomic_DNA"/>
</dbReference>
<feature type="chain" id="PRO_5024372486" description="DUF4890 domain-containing protein" evidence="2">
    <location>
        <begin position="22"/>
        <end position="135"/>
    </location>
</feature>